<comment type="caution">
    <text evidence="2">The sequence shown here is derived from an EMBL/GenBank/DDBJ whole genome shotgun (WGS) entry which is preliminary data.</text>
</comment>
<dbReference type="PANTHER" id="PTHR43760:SF1">
    <property type="entry name" value="ENDORIBONUCLEASE L-PSP_CHORISMATE MUTASE-LIKE DOMAIN-CONTAINING PROTEIN"/>
    <property type="match status" value="1"/>
</dbReference>
<dbReference type="Gene3D" id="3.30.1330.40">
    <property type="entry name" value="RutC-like"/>
    <property type="match status" value="1"/>
</dbReference>
<dbReference type="PANTHER" id="PTHR43760">
    <property type="entry name" value="ENDORIBONUCLEASE-RELATED"/>
    <property type="match status" value="1"/>
</dbReference>
<evidence type="ECO:0000313" key="3">
    <source>
        <dbReference type="Proteomes" id="UP000019491"/>
    </source>
</evidence>
<reference evidence="2 3" key="1">
    <citation type="submission" date="2014-02" db="EMBL/GenBank/DDBJ databases">
        <title>Whole genome shotgun sequence of Rhodococcus wratislaviensis NBRC 100605.</title>
        <authorList>
            <person name="Hosoyama A."/>
            <person name="Tsuchikane K."/>
            <person name="Yoshida I."/>
            <person name="Ohji S."/>
            <person name="Ichikawa N."/>
            <person name="Yamazoe A."/>
            <person name="Fujita N."/>
        </authorList>
    </citation>
    <scope>NUCLEOTIDE SEQUENCE [LARGE SCALE GENOMIC DNA]</scope>
    <source>
        <strain evidence="2 3">NBRC 100605</strain>
    </source>
</reference>
<dbReference type="EMBL" id="BAWF01000009">
    <property type="protein sequence ID" value="GAF43712.1"/>
    <property type="molecule type" value="Genomic_DNA"/>
</dbReference>
<name>X0PZ22_RHOWR</name>
<evidence type="ECO:0000313" key="2">
    <source>
        <dbReference type="EMBL" id="GAF43712.1"/>
    </source>
</evidence>
<dbReference type="AlphaFoldDB" id="X0PZ22"/>
<accession>X0PZ22</accession>
<dbReference type="SUPFAM" id="SSF55298">
    <property type="entry name" value="YjgF-like"/>
    <property type="match status" value="1"/>
</dbReference>
<dbReference type="CDD" id="cd02199">
    <property type="entry name" value="YjgF_YER057c_UK114_like_1"/>
    <property type="match status" value="1"/>
</dbReference>
<organism evidence="2 3">
    <name type="scientific">Rhodococcus wratislaviensis NBRC 100605</name>
    <dbReference type="NCBI Taxonomy" id="1219028"/>
    <lineage>
        <taxon>Bacteria</taxon>
        <taxon>Bacillati</taxon>
        <taxon>Actinomycetota</taxon>
        <taxon>Actinomycetes</taxon>
        <taxon>Mycobacteriales</taxon>
        <taxon>Nocardiaceae</taxon>
        <taxon>Rhodococcus</taxon>
    </lineage>
</organism>
<sequence>MSTMTKNYEARARELGLEIPDYGTGGYYGADTYGSMKPHHIVGNVLYLSGHTPDTTDGTVRYPGRLGDNLTVEEGYQAARLTALNCLGGIRFALGSLDRVKGIIRSLCFVTSTPDFTEVHKVSSGSTDLFVEVFGPEAGLGGRATIGVMSLAGGSSFENWVTVEIDD</sequence>
<dbReference type="InterPro" id="IPR035959">
    <property type="entry name" value="RutC-like_sf"/>
</dbReference>
<protein>
    <recommendedName>
        <fullName evidence="1">Endoribonuclease L-PSP/chorismate mutase-like domain-containing protein</fullName>
    </recommendedName>
</protein>
<dbReference type="Pfam" id="PF14588">
    <property type="entry name" value="YjgF_endoribonc"/>
    <property type="match status" value="1"/>
</dbReference>
<evidence type="ECO:0000259" key="1">
    <source>
        <dbReference type="Pfam" id="PF14588"/>
    </source>
</evidence>
<dbReference type="InterPro" id="IPR013813">
    <property type="entry name" value="Endoribo_LPSP/chorism_mut-like"/>
</dbReference>
<keyword evidence="3" id="KW-1185">Reference proteome</keyword>
<gene>
    <name evidence="2" type="ORF">RW1_009_01360</name>
</gene>
<dbReference type="Proteomes" id="UP000019491">
    <property type="component" value="Unassembled WGS sequence"/>
</dbReference>
<feature type="domain" description="Endoribonuclease L-PSP/chorismate mutase-like" evidence="1">
    <location>
        <begin position="30"/>
        <end position="143"/>
    </location>
</feature>
<proteinExistence type="predicted"/>